<evidence type="ECO:0000313" key="3">
    <source>
        <dbReference type="EMBL" id="SFS34518.1"/>
    </source>
</evidence>
<proteinExistence type="predicted"/>
<protein>
    <submittedName>
        <fullName evidence="3">Outer membrane protein beta-barrel domain-containing protein</fullName>
    </submittedName>
</protein>
<dbReference type="Proteomes" id="UP000199312">
    <property type="component" value="Unassembled WGS sequence"/>
</dbReference>
<keyword evidence="4" id="KW-1185">Reference proteome</keyword>
<dbReference type="Pfam" id="PF13568">
    <property type="entry name" value="OMP_b-brl_2"/>
    <property type="match status" value="1"/>
</dbReference>
<organism evidence="3 4">
    <name type="scientific">Lutibacter maritimus</name>
    <dbReference type="NCBI Taxonomy" id="593133"/>
    <lineage>
        <taxon>Bacteria</taxon>
        <taxon>Pseudomonadati</taxon>
        <taxon>Bacteroidota</taxon>
        <taxon>Flavobacteriia</taxon>
        <taxon>Flavobacteriales</taxon>
        <taxon>Flavobacteriaceae</taxon>
        <taxon>Lutibacter</taxon>
    </lineage>
</organism>
<keyword evidence="1" id="KW-1133">Transmembrane helix</keyword>
<dbReference type="EMBL" id="FOZP01000001">
    <property type="protein sequence ID" value="SFS34518.1"/>
    <property type="molecule type" value="Genomic_DNA"/>
</dbReference>
<reference evidence="4" key="1">
    <citation type="submission" date="2016-10" db="EMBL/GenBank/DDBJ databases">
        <authorList>
            <person name="Varghese N."/>
            <person name="Submissions S."/>
        </authorList>
    </citation>
    <scope>NUCLEOTIDE SEQUENCE [LARGE SCALE GENOMIC DNA]</scope>
    <source>
        <strain evidence="4">DSM 24450</strain>
    </source>
</reference>
<sequence length="444" mass="50465">MNKDFDKILSKKIKVTFENQNLPYNPEHWKMLLAKKNKKKKRVLFLWRVAAIFVFSLLAGGFVLFFNKTTNFENSSTPKIIFESKNDSLKKDSLKFKNEILITSSFKDTLNKVNQQQKSSDTVFNVQQKKILNQNNTINKFIKKNEITLNKQILEKRSNKTFANEILQKDSLNNVVYLALNDSLNTNKIKLAEVKKDSITTKKDFIATLDALNKPKTDEIEKETNKHLKIGVDFAPIINYTSENENSTIGLVSGFSIDYPISSTIDISAGILYSNQKFDLNQPSNYLKDAVSFSNSSQLVDKSATLEGIEIPINIKYNFSIDNKAVFVSLGFSSTSSFNENIESKYKLNTSTQTRTKDASGNNIVKYELYYVDKTILTPNTSKAFNFANIINASLGINIPTKNNQSIIVEPYLKYYLAPISQQKMDVIGAGIHLRYIFSLQKNN</sequence>
<name>A0A1I6P350_9FLAO</name>
<evidence type="ECO:0000313" key="4">
    <source>
        <dbReference type="Proteomes" id="UP000199312"/>
    </source>
</evidence>
<evidence type="ECO:0000259" key="2">
    <source>
        <dbReference type="Pfam" id="PF13568"/>
    </source>
</evidence>
<dbReference type="AlphaFoldDB" id="A0A1I6P350"/>
<keyword evidence="1" id="KW-0812">Transmembrane</keyword>
<dbReference type="RefSeq" id="WP_090222997.1">
    <property type="nucleotide sequence ID" value="NZ_FOZP01000001.1"/>
</dbReference>
<dbReference type="STRING" id="593133.SAMN04488006_0841"/>
<dbReference type="InterPro" id="IPR025665">
    <property type="entry name" value="Beta-barrel_OMP_2"/>
</dbReference>
<gene>
    <name evidence="3" type="ORF">SAMN04488006_0841</name>
</gene>
<evidence type="ECO:0000256" key="1">
    <source>
        <dbReference type="SAM" id="Phobius"/>
    </source>
</evidence>
<feature type="domain" description="Outer membrane protein beta-barrel" evidence="2">
    <location>
        <begin position="241"/>
        <end position="373"/>
    </location>
</feature>
<accession>A0A1I6P350</accession>
<dbReference type="OrthoDB" id="1419682at2"/>
<keyword evidence="1" id="KW-0472">Membrane</keyword>
<feature type="transmembrane region" description="Helical" evidence="1">
    <location>
        <begin position="45"/>
        <end position="66"/>
    </location>
</feature>